<gene>
    <name evidence="7" type="ORF">MKY91_16520</name>
</gene>
<dbReference type="PANTHER" id="PTHR30250:SF11">
    <property type="entry name" value="O-ANTIGEN TRANSPORTER-RELATED"/>
    <property type="match status" value="1"/>
</dbReference>
<dbReference type="PANTHER" id="PTHR30250">
    <property type="entry name" value="PST FAMILY PREDICTED COLANIC ACID TRANSPORTER"/>
    <property type="match status" value="1"/>
</dbReference>
<feature type="transmembrane region" description="Helical" evidence="6">
    <location>
        <begin position="164"/>
        <end position="182"/>
    </location>
</feature>
<keyword evidence="4 6" id="KW-1133">Transmembrane helix</keyword>
<feature type="transmembrane region" description="Helical" evidence="6">
    <location>
        <begin position="136"/>
        <end position="158"/>
    </location>
</feature>
<evidence type="ECO:0000256" key="4">
    <source>
        <dbReference type="ARBA" id="ARBA00022989"/>
    </source>
</evidence>
<evidence type="ECO:0000313" key="7">
    <source>
        <dbReference type="EMBL" id="MEN0644759.1"/>
    </source>
</evidence>
<dbReference type="Proteomes" id="UP001418796">
    <property type="component" value="Unassembled WGS sequence"/>
</dbReference>
<feature type="transmembrane region" description="Helical" evidence="6">
    <location>
        <begin position="319"/>
        <end position="340"/>
    </location>
</feature>
<sequence length="476" mass="52583">MLARHAFAYLLSHGIPALVGFAAIAVYTRLLTDVEYGRYALVFAIAAMINAVVFEWLKVSLLRYYPQYQGERSFLDTVKLCFLALAFFSAVAVLPLYFLFEGLGWIHIVLALVLSWCQSWYQMNLNLLRSEFNPKLYGYLSFLRSVLALAFGVVLIVAGFDELGLLWGLIIAFVVTLAWPTYKKWGAGIRPSSYDPSIVKDFAGYGVPLALTLLLGVVIHNSDRFIISAMLGVGPNGTYSATYDLTEQTIFTLMLVINLAAFPLAVRTMEQKGEKEALVQVRENTGLLLLIALPAMVGLLVLTPNVVGLMLGEGFREEALLIMPIIAIGAFLKGMKLYAVDIIFHLHKRTSIQVIPVFLAAVLNVVFTILLIPDFGLRGAAVATVIAYVVAIGLSLVFMNLSIREFPFPGKDFVKILCASLVMGAALWFMREQTGIIWLVVQVSTGLLIYAVFVFAFDVLGVRALVKKRMGIRKRG</sequence>
<feature type="transmembrane region" description="Helical" evidence="6">
    <location>
        <begin position="287"/>
        <end position="307"/>
    </location>
</feature>
<feature type="transmembrane region" description="Helical" evidence="6">
    <location>
        <begin position="202"/>
        <end position="220"/>
    </location>
</feature>
<keyword evidence="2" id="KW-1003">Cell membrane</keyword>
<accession>A0ABU9VLI1</accession>
<feature type="transmembrane region" description="Helical" evidence="6">
    <location>
        <begin position="7"/>
        <end position="27"/>
    </location>
</feature>
<feature type="transmembrane region" description="Helical" evidence="6">
    <location>
        <begin position="39"/>
        <end position="57"/>
    </location>
</feature>
<evidence type="ECO:0000256" key="6">
    <source>
        <dbReference type="SAM" id="Phobius"/>
    </source>
</evidence>
<name>A0ABU9VLI1_9BACI</name>
<evidence type="ECO:0000256" key="2">
    <source>
        <dbReference type="ARBA" id="ARBA00022475"/>
    </source>
</evidence>
<feature type="transmembrane region" description="Helical" evidence="6">
    <location>
        <begin position="352"/>
        <end position="373"/>
    </location>
</feature>
<organism evidence="7 8">
    <name type="scientific">Alkalicoccobacillus gibsonii</name>
    <dbReference type="NCBI Taxonomy" id="79881"/>
    <lineage>
        <taxon>Bacteria</taxon>
        <taxon>Bacillati</taxon>
        <taxon>Bacillota</taxon>
        <taxon>Bacilli</taxon>
        <taxon>Bacillales</taxon>
        <taxon>Bacillaceae</taxon>
        <taxon>Alkalicoccobacillus</taxon>
    </lineage>
</organism>
<evidence type="ECO:0000313" key="8">
    <source>
        <dbReference type="Proteomes" id="UP001418796"/>
    </source>
</evidence>
<dbReference type="Pfam" id="PF13440">
    <property type="entry name" value="Polysacc_synt_3"/>
    <property type="match status" value="1"/>
</dbReference>
<evidence type="ECO:0000256" key="5">
    <source>
        <dbReference type="ARBA" id="ARBA00023136"/>
    </source>
</evidence>
<keyword evidence="8" id="KW-1185">Reference proteome</keyword>
<keyword evidence="5 6" id="KW-0472">Membrane</keyword>
<evidence type="ECO:0000256" key="3">
    <source>
        <dbReference type="ARBA" id="ARBA00022692"/>
    </source>
</evidence>
<feature type="transmembrane region" description="Helical" evidence="6">
    <location>
        <begin position="379"/>
        <end position="401"/>
    </location>
</feature>
<reference evidence="7 8" key="1">
    <citation type="submission" date="2024-03" db="EMBL/GenBank/DDBJ databases">
        <title>Bacilli Hybrid Assemblies.</title>
        <authorList>
            <person name="Kovac J."/>
        </authorList>
    </citation>
    <scope>NUCLEOTIDE SEQUENCE [LARGE SCALE GENOMIC DNA]</scope>
    <source>
        <strain evidence="7 8">FSL R7-0666</strain>
    </source>
</reference>
<feature type="transmembrane region" description="Helical" evidence="6">
    <location>
        <begin position="249"/>
        <end position="266"/>
    </location>
</feature>
<feature type="transmembrane region" description="Helical" evidence="6">
    <location>
        <begin position="104"/>
        <end position="124"/>
    </location>
</feature>
<comment type="subcellular location">
    <subcellularLocation>
        <location evidence="1">Cell membrane</location>
        <topology evidence="1">Multi-pass membrane protein</topology>
    </subcellularLocation>
</comment>
<comment type="caution">
    <text evidence="7">The sequence shown here is derived from an EMBL/GenBank/DDBJ whole genome shotgun (WGS) entry which is preliminary data.</text>
</comment>
<proteinExistence type="predicted"/>
<feature type="transmembrane region" description="Helical" evidence="6">
    <location>
        <begin position="413"/>
        <end position="430"/>
    </location>
</feature>
<dbReference type="InterPro" id="IPR050833">
    <property type="entry name" value="Poly_Biosynth_Transport"/>
</dbReference>
<dbReference type="EMBL" id="JBCITK010000001">
    <property type="protein sequence ID" value="MEN0644759.1"/>
    <property type="molecule type" value="Genomic_DNA"/>
</dbReference>
<keyword evidence="3 6" id="KW-0812">Transmembrane</keyword>
<feature type="transmembrane region" description="Helical" evidence="6">
    <location>
        <begin position="436"/>
        <end position="466"/>
    </location>
</feature>
<feature type="transmembrane region" description="Helical" evidence="6">
    <location>
        <begin position="78"/>
        <end position="98"/>
    </location>
</feature>
<protein>
    <submittedName>
        <fullName evidence="7">Polysaccharide biosynthesis C-terminal domain-containing protein</fullName>
    </submittedName>
</protein>
<evidence type="ECO:0000256" key="1">
    <source>
        <dbReference type="ARBA" id="ARBA00004651"/>
    </source>
</evidence>
<dbReference type="RefSeq" id="WP_343131384.1">
    <property type="nucleotide sequence ID" value="NZ_JBCITK010000001.1"/>
</dbReference>